<dbReference type="Pfam" id="PF01223">
    <property type="entry name" value="Endonuclease_NS"/>
    <property type="match status" value="1"/>
</dbReference>
<feature type="domain" description="ENPP1-3/EXOG-like endonuclease/phosphodiesterase" evidence="10">
    <location>
        <begin position="61"/>
        <end position="265"/>
    </location>
</feature>
<dbReference type="PROSITE" id="PS01070">
    <property type="entry name" value="NUCLEASE_NON_SPEC"/>
    <property type="match status" value="1"/>
</dbReference>
<dbReference type="InterPro" id="IPR040255">
    <property type="entry name" value="Non-specific_endonuclease"/>
</dbReference>
<comment type="caution">
    <text evidence="12">The sequence shown here is derived from an EMBL/GenBank/DDBJ whole genome shotgun (WGS) entry which is preliminary data.</text>
</comment>
<dbReference type="InterPro" id="IPR044929">
    <property type="entry name" value="DNA/RNA_non-sp_Endonuclease_sf"/>
</dbReference>
<name>A0ABT4PDI0_9BACT</name>
<keyword evidence="3 8" id="KW-0540">Nuclease</keyword>
<keyword evidence="6 8" id="KW-0378">Hydrolase</keyword>
<evidence type="ECO:0000259" key="10">
    <source>
        <dbReference type="SMART" id="SM00477"/>
    </source>
</evidence>
<evidence type="ECO:0000259" key="11">
    <source>
        <dbReference type="SMART" id="SM00892"/>
    </source>
</evidence>
<evidence type="ECO:0000313" key="13">
    <source>
        <dbReference type="Proteomes" id="UP001141933"/>
    </source>
</evidence>
<evidence type="ECO:0000256" key="2">
    <source>
        <dbReference type="ARBA" id="ARBA00010052"/>
    </source>
</evidence>
<dbReference type="Proteomes" id="UP001141933">
    <property type="component" value="Unassembled WGS sequence"/>
</dbReference>
<dbReference type="PROSITE" id="PS51257">
    <property type="entry name" value="PROKAR_LIPOPROTEIN"/>
    <property type="match status" value="1"/>
</dbReference>
<accession>A0ABT4PDI0</accession>
<keyword evidence="5 8" id="KW-0255">Endonuclease</keyword>
<dbReference type="SMART" id="SM00477">
    <property type="entry name" value="NUC"/>
    <property type="match status" value="1"/>
</dbReference>
<dbReference type="InterPro" id="IPR044925">
    <property type="entry name" value="His-Me_finger_sf"/>
</dbReference>
<keyword evidence="9" id="KW-0732">Signal</keyword>
<evidence type="ECO:0000256" key="3">
    <source>
        <dbReference type="ARBA" id="ARBA00022722"/>
    </source>
</evidence>
<evidence type="ECO:0000313" key="12">
    <source>
        <dbReference type="EMBL" id="MCZ8371110.1"/>
    </source>
</evidence>
<evidence type="ECO:0000256" key="9">
    <source>
        <dbReference type="SAM" id="SignalP"/>
    </source>
</evidence>
<dbReference type="GO" id="GO:0004519">
    <property type="term" value="F:endonuclease activity"/>
    <property type="evidence" value="ECO:0007669"/>
    <property type="project" value="UniProtKB-KW"/>
</dbReference>
<dbReference type="SUPFAM" id="SSF54060">
    <property type="entry name" value="His-Me finger endonucleases"/>
    <property type="match status" value="1"/>
</dbReference>
<feature type="signal peptide" evidence="9">
    <location>
        <begin position="1"/>
        <end position="22"/>
    </location>
</feature>
<dbReference type="EC" id="3.1.30.-" evidence="8"/>
<dbReference type="InterPro" id="IPR018524">
    <property type="entry name" value="DNA/RNA_endonuclease_AS"/>
</dbReference>
<reference evidence="12" key="1">
    <citation type="submission" date="2022-12" db="EMBL/GenBank/DDBJ databases">
        <title>Phocaeicola acetigenes sp. nov., isolated feces from a healthy human.</title>
        <authorList>
            <person name="Do H."/>
            <person name="Ha Y.B."/>
            <person name="Kim J.-S."/>
            <person name="Suh M.K."/>
            <person name="Kim H.S."/>
            <person name="Lee J.-S."/>
        </authorList>
    </citation>
    <scope>NUCLEOTIDE SEQUENCE</scope>
    <source>
        <strain evidence="12">KGMB11183</strain>
    </source>
</reference>
<organism evidence="12 13">
    <name type="scientific">Phocaeicola acetigenes</name>
    <dbReference type="NCBI Taxonomy" id="3016083"/>
    <lineage>
        <taxon>Bacteria</taxon>
        <taxon>Pseudomonadati</taxon>
        <taxon>Bacteroidota</taxon>
        <taxon>Bacteroidia</taxon>
        <taxon>Bacteroidales</taxon>
        <taxon>Bacteroidaceae</taxon>
        <taxon>Phocaeicola</taxon>
    </lineage>
</organism>
<dbReference type="Gene3D" id="3.40.570.10">
    <property type="entry name" value="Extracellular Endonuclease, subunit A"/>
    <property type="match status" value="1"/>
</dbReference>
<keyword evidence="4 8" id="KW-0479">Metal-binding</keyword>
<dbReference type="PANTHER" id="PTHR13966">
    <property type="entry name" value="ENDONUCLEASE RELATED"/>
    <property type="match status" value="1"/>
</dbReference>
<proteinExistence type="inferred from homology"/>
<evidence type="ECO:0000256" key="5">
    <source>
        <dbReference type="ARBA" id="ARBA00022759"/>
    </source>
</evidence>
<dbReference type="EMBL" id="JAPZVM010000001">
    <property type="protein sequence ID" value="MCZ8371110.1"/>
    <property type="molecule type" value="Genomic_DNA"/>
</dbReference>
<evidence type="ECO:0000256" key="4">
    <source>
        <dbReference type="ARBA" id="ARBA00022723"/>
    </source>
</evidence>
<feature type="chain" id="PRO_5046586351" description="Endonuclease" evidence="9">
    <location>
        <begin position="23"/>
        <end position="282"/>
    </location>
</feature>
<keyword evidence="7" id="KW-0460">Magnesium</keyword>
<evidence type="ECO:0000256" key="8">
    <source>
        <dbReference type="RuleBase" id="RU366055"/>
    </source>
</evidence>
<dbReference type="RefSeq" id="WP_269876214.1">
    <property type="nucleotide sequence ID" value="NZ_JAPZVM010000001.1"/>
</dbReference>
<gene>
    <name evidence="12" type="ORF">O6P32_00075</name>
</gene>
<protein>
    <recommendedName>
        <fullName evidence="8">Endonuclease</fullName>
        <ecNumber evidence="8">3.1.30.-</ecNumber>
    </recommendedName>
</protein>
<dbReference type="SMART" id="SM00892">
    <property type="entry name" value="Endonuclease_NS"/>
    <property type="match status" value="1"/>
</dbReference>
<dbReference type="InterPro" id="IPR020821">
    <property type="entry name" value="ENPP1-3/EXOG-like_nuc-like"/>
</dbReference>
<dbReference type="PANTHER" id="PTHR13966:SF5">
    <property type="entry name" value="ENDONUCLEASE G, MITOCHONDRIAL"/>
    <property type="match status" value="1"/>
</dbReference>
<feature type="domain" description="DNA/RNA non-specific endonuclease/pyrophosphatase/phosphodiesterase" evidence="11">
    <location>
        <begin position="60"/>
        <end position="265"/>
    </location>
</feature>
<evidence type="ECO:0000256" key="6">
    <source>
        <dbReference type="ARBA" id="ARBA00022801"/>
    </source>
</evidence>
<comment type="cofactor">
    <cofactor evidence="1 8">
        <name>Mg(2+)</name>
        <dbReference type="ChEBI" id="CHEBI:18420"/>
    </cofactor>
</comment>
<sequence>MKIRLFLTGSLLSVLLFTSCSNDDPSSGSAFSNGPAELPALATSGNHKLVSHSTTVGGQEVNTFSLEYDLDKKHARWVAFKFYNTTGQTTVGRSDEPFAPDPLVGTSNQRVQADFGRKGYDRGHLCASADRLYSETANEQTFYYTNMSPQKNSFNTGIWRELEAAVQNWGRSNVFRDTLYVVKGASIDRKEHIWTYIDGDQTKPVPKYYFMALLNKKGDRFKAIAFWLDQSKTYGNKEKLSNYAITVDELEELTGIDFFHNLNDELESGVEAQFSANAWNGI</sequence>
<evidence type="ECO:0000256" key="7">
    <source>
        <dbReference type="ARBA" id="ARBA00022842"/>
    </source>
</evidence>
<evidence type="ECO:0000256" key="1">
    <source>
        <dbReference type="ARBA" id="ARBA00001946"/>
    </source>
</evidence>
<dbReference type="InterPro" id="IPR001604">
    <property type="entry name" value="Endo_G_ENPP1-like_dom"/>
</dbReference>
<keyword evidence="13" id="KW-1185">Reference proteome</keyword>
<comment type="similarity">
    <text evidence="2 8">Belongs to the DNA/RNA non-specific endonuclease family.</text>
</comment>